<keyword evidence="3 5" id="KW-0548">Nucleotidyltransferase</keyword>
<organism evidence="8 9">
    <name type="scientific">Paenibacillus ehimensis</name>
    <dbReference type="NCBI Taxonomy" id="79264"/>
    <lineage>
        <taxon>Bacteria</taxon>
        <taxon>Bacillati</taxon>
        <taxon>Bacillota</taxon>
        <taxon>Bacilli</taxon>
        <taxon>Bacillales</taxon>
        <taxon>Paenibacillaceae</taxon>
        <taxon>Paenibacillus</taxon>
    </lineage>
</organism>
<keyword evidence="2 5" id="KW-0808">Transferase</keyword>
<dbReference type="Gene3D" id="3.90.550.10">
    <property type="entry name" value="Spore Coat Polysaccharide Biosynthesis Protein SpsA, Chain A"/>
    <property type="match status" value="1"/>
</dbReference>
<dbReference type="NCBIfam" id="NF003670">
    <property type="entry name" value="PRK05293.1"/>
    <property type="match status" value="1"/>
</dbReference>
<dbReference type="Proteomes" id="UP001168883">
    <property type="component" value="Unassembled WGS sequence"/>
</dbReference>
<dbReference type="InterPro" id="IPR056818">
    <property type="entry name" value="GlmU/GlgC-like_hexapep"/>
</dbReference>
<keyword evidence="5" id="KW-0119">Carbohydrate metabolism</keyword>
<feature type="domain" description="Nucleotidyl transferase" evidence="6">
    <location>
        <begin position="9"/>
        <end position="253"/>
    </location>
</feature>
<dbReference type="InterPro" id="IPR005835">
    <property type="entry name" value="NTP_transferase_dom"/>
</dbReference>
<keyword evidence="5" id="KW-0067">ATP-binding</keyword>
<dbReference type="RefSeq" id="WP_164828136.1">
    <property type="nucleotide sequence ID" value="NZ_JARLKN010000040.1"/>
</dbReference>
<keyword evidence="5" id="KW-0547">Nucleotide-binding</keyword>
<evidence type="ECO:0000256" key="1">
    <source>
        <dbReference type="ARBA" id="ARBA00010443"/>
    </source>
</evidence>
<dbReference type="SUPFAM" id="SSF53448">
    <property type="entry name" value="Nucleotide-diphospho-sugar transferases"/>
    <property type="match status" value="1"/>
</dbReference>
<keyword evidence="5" id="KW-0321">Glycogen metabolism</keyword>
<evidence type="ECO:0000259" key="6">
    <source>
        <dbReference type="Pfam" id="PF00483"/>
    </source>
</evidence>
<dbReference type="InterPro" id="IPR011004">
    <property type="entry name" value="Trimer_LpxA-like_sf"/>
</dbReference>
<evidence type="ECO:0000256" key="2">
    <source>
        <dbReference type="ARBA" id="ARBA00022679"/>
    </source>
</evidence>
<proteinExistence type="inferred from homology"/>
<dbReference type="PANTHER" id="PTHR43523">
    <property type="entry name" value="GLUCOSE-1-PHOSPHATE ADENYLYLTRANSFERASE-RELATED"/>
    <property type="match status" value="1"/>
</dbReference>
<dbReference type="GO" id="GO:0008878">
    <property type="term" value="F:glucose-1-phosphate adenylyltransferase activity"/>
    <property type="evidence" value="ECO:0007669"/>
    <property type="project" value="UniProtKB-EC"/>
</dbReference>
<dbReference type="EC" id="2.7.7.27" evidence="5"/>
<dbReference type="SUPFAM" id="SSF51161">
    <property type="entry name" value="Trimeric LpxA-like enzymes"/>
    <property type="match status" value="1"/>
</dbReference>
<feature type="binding site" evidence="5">
    <location>
        <position position="94"/>
    </location>
    <ligand>
        <name>alpha-D-glucose 1-phosphate</name>
        <dbReference type="ChEBI" id="CHEBI:58601"/>
    </ligand>
</feature>
<evidence type="ECO:0000256" key="5">
    <source>
        <dbReference type="HAMAP-Rule" id="MF_00624"/>
    </source>
</evidence>
<evidence type="ECO:0000256" key="4">
    <source>
        <dbReference type="ARBA" id="ARBA00023056"/>
    </source>
</evidence>
<comment type="subunit">
    <text evidence="5">Homotetramer.</text>
</comment>
<keyword evidence="4 5" id="KW-0320">Glycogen biosynthesis</keyword>
<feature type="binding site" evidence="5">
    <location>
        <begin position="174"/>
        <end position="175"/>
    </location>
    <ligand>
        <name>alpha-D-glucose 1-phosphate</name>
        <dbReference type="ChEBI" id="CHEBI:58601"/>
    </ligand>
</feature>
<comment type="catalytic activity">
    <reaction evidence="5">
        <text>alpha-D-glucose 1-phosphate + ATP + H(+) = ADP-alpha-D-glucose + diphosphate</text>
        <dbReference type="Rhea" id="RHEA:12120"/>
        <dbReference type="ChEBI" id="CHEBI:15378"/>
        <dbReference type="ChEBI" id="CHEBI:30616"/>
        <dbReference type="ChEBI" id="CHEBI:33019"/>
        <dbReference type="ChEBI" id="CHEBI:57498"/>
        <dbReference type="ChEBI" id="CHEBI:58601"/>
        <dbReference type="EC" id="2.7.7.27"/>
    </reaction>
</comment>
<dbReference type="Gene3D" id="2.160.10.10">
    <property type="entry name" value="Hexapeptide repeat proteins"/>
    <property type="match status" value="1"/>
</dbReference>
<gene>
    <name evidence="5" type="primary">glgC</name>
    <name evidence="8" type="ORF">Q3C12_31770</name>
</gene>
<evidence type="ECO:0000313" key="9">
    <source>
        <dbReference type="Proteomes" id="UP001168883"/>
    </source>
</evidence>
<dbReference type="CDD" id="cd02508">
    <property type="entry name" value="ADP_Glucose_PP"/>
    <property type="match status" value="1"/>
</dbReference>
<dbReference type="PANTHER" id="PTHR43523:SF2">
    <property type="entry name" value="GLUCOSE-1-PHOSPHATE ADENYLYLTRANSFERASE"/>
    <property type="match status" value="1"/>
</dbReference>
<feature type="binding site" evidence="5">
    <location>
        <position position="159"/>
    </location>
    <ligand>
        <name>alpha-D-glucose 1-phosphate</name>
        <dbReference type="ChEBI" id="CHEBI:58601"/>
    </ligand>
</feature>
<dbReference type="InterPro" id="IPR011831">
    <property type="entry name" value="ADP-Glc_PPase"/>
</dbReference>
<sequence>MMNSQACVALLLAGGEGRRLGVLTASKAKPAVHFGGAYRIIDFGLSNCKNSGIRSVGVVTQYQAASLHEHIGSGTVWSNAADGITLLPPQDSEYAGTADAVYKNQAFIQRHEPEHVLILSGDHIYRMDYRRMLKQHVDSGADATIAVTPVAWEEAHRFGIMRTNSRGRVVEFAEKPAQPKSNLASMGIYMFKWSYLKRMLDSDARDPQSSRDFGKDVIPAMLRSGGKLQAYSYEGYWRDVGTVESLWEAHMDLIGEQPRFRCSDAAWPMHTPACVAGHSYVDPSARVTYSLIAGNSHIFGQVERSVISHDVYVGRGSVLRNCIVMPNAHIGRGVFARNAIIGEGAVLMDGATVGSLSKSSIAVVGDAEMVMKQSGKKPKVYMPIGQLQLEHVR</sequence>
<dbReference type="CDD" id="cd04651">
    <property type="entry name" value="LbH_G1P_AT_C"/>
    <property type="match status" value="1"/>
</dbReference>
<dbReference type="InterPro" id="IPR023049">
    <property type="entry name" value="GlgC_bac"/>
</dbReference>
<reference evidence="8" key="1">
    <citation type="submission" date="2023-07" db="EMBL/GenBank/DDBJ databases">
        <authorList>
            <person name="Aktuganov G."/>
            <person name="Boyko T."/>
            <person name="Delegan Y."/>
            <person name="Galimzianova N."/>
            <person name="Gilvanova E."/>
            <person name="Korobov V."/>
            <person name="Kuzmina L."/>
            <person name="Melentiev A."/>
            <person name="Milman P."/>
            <person name="Ryabova A."/>
            <person name="Stupak E."/>
            <person name="Yasakov T."/>
            <person name="Zharikova N."/>
            <person name="Zhurenko E."/>
        </authorList>
    </citation>
    <scope>NUCLEOTIDE SEQUENCE</scope>
    <source>
        <strain evidence="8">IB-739</strain>
    </source>
</reference>
<comment type="function">
    <text evidence="5">Involved in the biosynthesis of ADP-glucose, a building block required for the elongation reactions to produce glycogen. Catalyzes the reaction between ATP and alpha-D-glucose 1-phosphate (G1P) to produce pyrophosphate and ADP-Glc.</text>
</comment>
<evidence type="ECO:0000256" key="3">
    <source>
        <dbReference type="ARBA" id="ARBA00022695"/>
    </source>
</evidence>
<dbReference type="Pfam" id="PF00483">
    <property type="entry name" value="NTP_transferase"/>
    <property type="match status" value="1"/>
</dbReference>
<feature type="site" description="Could play a key role in the communication between the regulatory and the substrate sites" evidence="5">
    <location>
        <position position="61"/>
    </location>
</feature>
<comment type="caution">
    <text evidence="5">Lacks conserved residue(s) required for the propagation of feature annotation.</text>
</comment>
<dbReference type="HAMAP" id="MF_00624">
    <property type="entry name" value="GlgC"/>
    <property type="match status" value="1"/>
</dbReference>
<comment type="pathway">
    <text evidence="5">Glycan biosynthesis; glycogen biosynthesis.</text>
</comment>
<feature type="domain" description="Glucose-1-phosphate adenylyltransferase/Bifunctional protein GlmU-like C-terminal hexapeptide" evidence="7">
    <location>
        <begin position="284"/>
        <end position="355"/>
    </location>
</feature>
<name>A0ABT8VKQ4_9BACL</name>
<comment type="similarity">
    <text evidence="1 5">Belongs to the bacterial/plant glucose-1-phosphate adenylyltransferase family.</text>
</comment>
<dbReference type="Pfam" id="PF24894">
    <property type="entry name" value="Hexapep_GlmU"/>
    <property type="match status" value="1"/>
</dbReference>
<accession>A0ABT8VKQ4</accession>
<feature type="binding site" evidence="5">
    <location>
        <position position="185"/>
    </location>
    <ligand>
        <name>alpha-D-glucose 1-phosphate</name>
        <dbReference type="ChEBI" id="CHEBI:58601"/>
    </ligand>
</feature>
<protein>
    <recommendedName>
        <fullName evidence="5">Glucose-1-phosphate adenylyltransferase</fullName>
        <ecNumber evidence="5">2.7.7.27</ecNumber>
    </recommendedName>
    <alternativeName>
        <fullName evidence="5">ADP-glucose pyrophosphorylase</fullName>
        <shortName evidence="5">ADPGlc PPase</shortName>
    </alternativeName>
    <alternativeName>
        <fullName evidence="5">ADP-glucose synthase</fullName>
    </alternativeName>
</protein>
<evidence type="ECO:0000259" key="7">
    <source>
        <dbReference type="Pfam" id="PF24894"/>
    </source>
</evidence>
<dbReference type="InterPro" id="IPR029044">
    <property type="entry name" value="Nucleotide-diphossugar_trans"/>
</dbReference>
<keyword evidence="9" id="KW-1185">Reference proteome</keyword>
<comment type="caution">
    <text evidence="8">The sequence shown here is derived from an EMBL/GenBank/DDBJ whole genome shotgun (WGS) entry which is preliminary data.</text>
</comment>
<dbReference type="EMBL" id="JAUMKJ010000070">
    <property type="protein sequence ID" value="MDO3681573.1"/>
    <property type="molecule type" value="Genomic_DNA"/>
</dbReference>
<evidence type="ECO:0000313" key="8">
    <source>
        <dbReference type="EMBL" id="MDO3681573.1"/>
    </source>
</evidence>